<dbReference type="PANTHER" id="PTHR42893">
    <property type="entry name" value="PROTEIN DETOXIFICATION 44, CHLOROPLASTIC-RELATED"/>
    <property type="match status" value="1"/>
</dbReference>
<name>A0ABD3Q4T2_9STRA</name>
<dbReference type="NCBIfam" id="TIGR00797">
    <property type="entry name" value="matE"/>
    <property type="match status" value="1"/>
</dbReference>
<dbReference type="InterPro" id="IPR002528">
    <property type="entry name" value="MATE_fam"/>
</dbReference>
<evidence type="ECO:0000256" key="3">
    <source>
        <dbReference type="ARBA" id="ARBA00022692"/>
    </source>
</evidence>
<accession>A0ABD3Q4T2</accession>
<keyword evidence="9" id="KW-1185">Reference proteome</keyword>
<protein>
    <recommendedName>
        <fullName evidence="10">Multidrug and toxic compound extrusion protein</fullName>
    </recommendedName>
</protein>
<feature type="transmembrane region" description="Helical" evidence="7">
    <location>
        <begin position="349"/>
        <end position="372"/>
    </location>
</feature>
<evidence type="ECO:0000256" key="2">
    <source>
        <dbReference type="ARBA" id="ARBA00010199"/>
    </source>
</evidence>
<comment type="caution">
    <text evidence="8">The sequence shown here is derived from an EMBL/GenBank/DDBJ whole genome shotgun (WGS) entry which is preliminary data.</text>
</comment>
<gene>
    <name evidence="8" type="ORF">ACHAW5_002158</name>
</gene>
<dbReference type="InterPro" id="IPR044644">
    <property type="entry name" value="DinF-like"/>
</dbReference>
<organism evidence="8 9">
    <name type="scientific">Stephanodiscus triporus</name>
    <dbReference type="NCBI Taxonomy" id="2934178"/>
    <lineage>
        <taxon>Eukaryota</taxon>
        <taxon>Sar</taxon>
        <taxon>Stramenopiles</taxon>
        <taxon>Ochrophyta</taxon>
        <taxon>Bacillariophyta</taxon>
        <taxon>Coscinodiscophyceae</taxon>
        <taxon>Thalassiosirophycidae</taxon>
        <taxon>Stephanodiscales</taxon>
        <taxon>Stephanodiscaceae</taxon>
        <taxon>Stephanodiscus</taxon>
    </lineage>
</organism>
<feature type="transmembrane region" description="Helical" evidence="7">
    <location>
        <begin position="249"/>
        <end position="271"/>
    </location>
</feature>
<dbReference type="AlphaFoldDB" id="A0ABD3Q4T2"/>
<evidence type="ECO:0000313" key="8">
    <source>
        <dbReference type="EMBL" id="KAL3794989.1"/>
    </source>
</evidence>
<evidence type="ECO:0000256" key="4">
    <source>
        <dbReference type="ARBA" id="ARBA00022989"/>
    </source>
</evidence>
<feature type="transmembrane region" description="Helical" evidence="7">
    <location>
        <begin position="486"/>
        <end position="508"/>
    </location>
</feature>
<dbReference type="PANTHER" id="PTHR42893:SF46">
    <property type="entry name" value="PROTEIN DETOXIFICATION 44, CHLOROPLASTIC"/>
    <property type="match status" value="1"/>
</dbReference>
<feature type="transmembrane region" description="Helical" evidence="7">
    <location>
        <begin position="60"/>
        <end position="78"/>
    </location>
</feature>
<evidence type="ECO:0008006" key="10">
    <source>
        <dbReference type="Google" id="ProtNLM"/>
    </source>
</evidence>
<feature type="region of interest" description="Disordered" evidence="6">
    <location>
        <begin position="119"/>
        <end position="162"/>
    </location>
</feature>
<feature type="transmembrane region" description="Helical" evidence="7">
    <location>
        <begin position="175"/>
        <end position="196"/>
    </location>
</feature>
<comment type="subcellular location">
    <subcellularLocation>
        <location evidence="1">Membrane</location>
        <topology evidence="1">Multi-pass membrane protein</topology>
    </subcellularLocation>
</comment>
<feature type="transmembrane region" description="Helical" evidence="7">
    <location>
        <begin position="292"/>
        <end position="314"/>
    </location>
</feature>
<feature type="transmembrane region" description="Helical" evidence="7">
    <location>
        <begin position="551"/>
        <end position="569"/>
    </location>
</feature>
<feature type="transmembrane region" description="Helical" evidence="7">
    <location>
        <begin position="203"/>
        <end position="229"/>
    </location>
</feature>
<comment type="similarity">
    <text evidence="2">Belongs to the multi antimicrobial extrusion (MATE) (TC 2.A.66.1) family.</text>
</comment>
<keyword evidence="5 7" id="KW-0472">Membrane</keyword>
<evidence type="ECO:0000313" key="9">
    <source>
        <dbReference type="Proteomes" id="UP001530315"/>
    </source>
</evidence>
<feature type="compositionally biased region" description="Polar residues" evidence="6">
    <location>
        <begin position="130"/>
        <end position="144"/>
    </location>
</feature>
<evidence type="ECO:0000256" key="5">
    <source>
        <dbReference type="ARBA" id="ARBA00023136"/>
    </source>
</evidence>
<evidence type="ECO:0000256" key="6">
    <source>
        <dbReference type="SAM" id="MobiDB-lite"/>
    </source>
</evidence>
<dbReference type="EMBL" id="JALLAZ020000447">
    <property type="protein sequence ID" value="KAL3794989.1"/>
    <property type="molecule type" value="Genomic_DNA"/>
</dbReference>
<dbReference type="GO" id="GO:0016020">
    <property type="term" value="C:membrane"/>
    <property type="evidence" value="ECO:0007669"/>
    <property type="project" value="UniProtKB-SubCell"/>
</dbReference>
<keyword evidence="4 7" id="KW-1133">Transmembrane helix</keyword>
<keyword evidence="3 7" id="KW-0812">Transmembrane</keyword>
<dbReference type="Pfam" id="PF01554">
    <property type="entry name" value="MatE"/>
    <property type="match status" value="1"/>
</dbReference>
<proteinExistence type="inferred from homology"/>
<dbReference type="Proteomes" id="UP001530315">
    <property type="component" value="Unassembled WGS sequence"/>
</dbReference>
<reference evidence="8 9" key="1">
    <citation type="submission" date="2024-10" db="EMBL/GenBank/DDBJ databases">
        <title>Updated reference genomes for cyclostephanoid diatoms.</title>
        <authorList>
            <person name="Roberts W.R."/>
            <person name="Alverson A.J."/>
        </authorList>
    </citation>
    <scope>NUCLEOTIDE SEQUENCE [LARGE SCALE GENOMIC DNA]</scope>
    <source>
        <strain evidence="8 9">AJA276-08</strain>
    </source>
</reference>
<evidence type="ECO:0000256" key="1">
    <source>
        <dbReference type="ARBA" id="ARBA00004141"/>
    </source>
</evidence>
<evidence type="ECO:0000256" key="7">
    <source>
        <dbReference type="SAM" id="Phobius"/>
    </source>
</evidence>
<sequence>MRQRSNDPHTPLPPAAVVYLTWNLDSTSIRSPTCLRPAIPLCRGMTKALRLSAVGIGRRLLSFSIVTSSLLVAASLAIHQPLQTSSSPKRGRSRASLWGRLGGDRINSSAPSILLASQSHKSSRDETVHAMTNGSHESIQSTPQSKKEHAETSTNDEILSPWPRMDDLDKRMMKIALPCIANFAINPIIGAVDLFWVNRMGNALAVAGQAAANQVFSSAFWVVSVLPSVTATLVSKANAKGNQEEVQDAVSQALIVGFYMSLVGTALMMLYPEKVLSMVLKKGSPALQYARPYFFIRSFAFLPSLLSLIGFSAFRGTLDTSTPLKISAASNVFNAVLDPVLMFTMNMGVTGAALATLAAEIISAASFLSIMLRRKMVRWSKLLRLPSYASLKPLLEGGAALQMRNVALNVTFLMVARVTQSLDNTGVSAAAHSMAIQVFQLGGIVLLALSTVAQTIVPNELIEKVDSSTGKRYGGKRAAKNVVNRLMSWGFVLGIFLGALQLLLLPVLQKSSPLEAVREAAVIPSILGSVYQMINGLVFIGEGVMVGCGDFLQLSISTVVATVAALISLNTLPKIFGLTGVWMSFGVFNSCRLFGVWLHQTKYGPLSESALAKAN</sequence>
<feature type="transmembrane region" description="Helical" evidence="7">
    <location>
        <begin position="520"/>
        <end position="539"/>
    </location>
</feature>